<dbReference type="Proteomes" id="UP000663823">
    <property type="component" value="Unassembled WGS sequence"/>
</dbReference>
<evidence type="ECO:0000313" key="3">
    <source>
        <dbReference type="Proteomes" id="UP000663823"/>
    </source>
</evidence>
<proteinExistence type="predicted"/>
<feature type="region of interest" description="Disordered" evidence="1">
    <location>
        <begin position="1"/>
        <end position="42"/>
    </location>
</feature>
<feature type="compositionally biased region" description="Basic and acidic residues" evidence="1">
    <location>
        <begin position="8"/>
        <end position="25"/>
    </location>
</feature>
<protein>
    <submittedName>
        <fullName evidence="2">Uncharacterized protein</fullName>
    </submittedName>
</protein>
<evidence type="ECO:0000313" key="2">
    <source>
        <dbReference type="EMBL" id="CAF4068389.1"/>
    </source>
</evidence>
<dbReference type="AlphaFoldDB" id="A0A819TQ83"/>
<sequence>IHVRGFRRSPETEQETYNHDDRFPNEDQLLNKQLKASDELEI</sequence>
<accession>A0A819TQ83</accession>
<gene>
    <name evidence="2" type="ORF">OTI717_LOCUS32527</name>
</gene>
<reference evidence="2" key="1">
    <citation type="submission" date="2021-02" db="EMBL/GenBank/DDBJ databases">
        <authorList>
            <person name="Nowell W R."/>
        </authorList>
    </citation>
    <scope>NUCLEOTIDE SEQUENCE</scope>
</reference>
<evidence type="ECO:0000256" key="1">
    <source>
        <dbReference type="SAM" id="MobiDB-lite"/>
    </source>
</evidence>
<comment type="caution">
    <text evidence="2">The sequence shown here is derived from an EMBL/GenBank/DDBJ whole genome shotgun (WGS) entry which is preliminary data.</text>
</comment>
<dbReference type="EMBL" id="CAJOAX010010066">
    <property type="protein sequence ID" value="CAF4068389.1"/>
    <property type="molecule type" value="Genomic_DNA"/>
</dbReference>
<feature type="non-terminal residue" evidence="2">
    <location>
        <position position="1"/>
    </location>
</feature>
<organism evidence="2 3">
    <name type="scientific">Rotaria sordida</name>
    <dbReference type="NCBI Taxonomy" id="392033"/>
    <lineage>
        <taxon>Eukaryota</taxon>
        <taxon>Metazoa</taxon>
        <taxon>Spiralia</taxon>
        <taxon>Gnathifera</taxon>
        <taxon>Rotifera</taxon>
        <taxon>Eurotatoria</taxon>
        <taxon>Bdelloidea</taxon>
        <taxon>Philodinida</taxon>
        <taxon>Philodinidae</taxon>
        <taxon>Rotaria</taxon>
    </lineage>
</organism>
<name>A0A819TQ83_9BILA</name>